<dbReference type="InterPro" id="IPR038654">
    <property type="entry name" value="PINIT_sf"/>
</dbReference>
<dbReference type="InterPro" id="IPR027417">
    <property type="entry name" value="P-loop_NTPase"/>
</dbReference>
<dbReference type="PROSITE" id="PS51466">
    <property type="entry name" value="PINIT"/>
    <property type="match status" value="1"/>
</dbReference>
<dbReference type="PANTHER" id="PTHR13779:SF7">
    <property type="entry name" value="ATPASE WRNIP1"/>
    <property type="match status" value="1"/>
</dbReference>
<evidence type="ECO:0000259" key="12">
    <source>
        <dbReference type="PROSITE" id="PS51466"/>
    </source>
</evidence>
<dbReference type="UniPathway" id="UPA00886"/>
<dbReference type="EMBL" id="KZ454988">
    <property type="protein sequence ID" value="PKI85184.1"/>
    <property type="molecule type" value="Genomic_DNA"/>
</dbReference>
<dbReference type="Gene3D" id="1.10.3710.10">
    <property type="entry name" value="DNA polymerase III clamp loader subunits, C-terminal domain"/>
    <property type="match status" value="1"/>
</dbReference>
<evidence type="ECO:0000256" key="2">
    <source>
        <dbReference type="ARBA" id="ARBA00005383"/>
    </source>
</evidence>
<keyword evidence="6 9" id="KW-0863">Zinc-finger</keyword>
<evidence type="ECO:0000256" key="1">
    <source>
        <dbReference type="ARBA" id="ARBA00004718"/>
    </source>
</evidence>
<dbReference type="GO" id="GO:0016887">
    <property type="term" value="F:ATP hydrolysis activity"/>
    <property type="evidence" value="ECO:0007669"/>
    <property type="project" value="InterPro"/>
</dbReference>
<dbReference type="CDD" id="cd18139">
    <property type="entry name" value="HLD_clamp_RarA"/>
    <property type="match status" value="1"/>
</dbReference>
<dbReference type="GO" id="GO:0017116">
    <property type="term" value="F:single-stranded DNA helicase activity"/>
    <property type="evidence" value="ECO:0007669"/>
    <property type="project" value="TreeGrafter"/>
</dbReference>
<evidence type="ECO:0000256" key="3">
    <source>
        <dbReference type="ARBA" id="ARBA00008959"/>
    </source>
</evidence>
<dbReference type="InterPro" id="IPR023321">
    <property type="entry name" value="PINIT"/>
</dbReference>
<dbReference type="GO" id="GO:0006271">
    <property type="term" value="P:DNA strand elongation involved in DNA replication"/>
    <property type="evidence" value="ECO:0007669"/>
    <property type="project" value="UniProtKB-ARBA"/>
</dbReference>
<reference evidence="13 14" key="1">
    <citation type="submission" date="2017-10" db="EMBL/GenBank/DDBJ databases">
        <title>A novel species of cold-tolerant Malassezia isolated from bats.</title>
        <authorList>
            <person name="Lorch J.M."/>
            <person name="Palmer J.M."/>
            <person name="Vanderwolf K.J."/>
            <person name="Schmidt K.Z."/>
            <person name="Verant M.L."/>
            <person name="Weller T.J."/>
            <person name="Blehert D.S."/>
        </authorList>
    </citation>
    <scope>NUCLEOTIDE SEQUENCE [LARGE SCALE GENOMIC DNA]</scope>
    <source>
        <strain evidence="13 14">NWHC:44797-103</strain>
    </source>
</reference>
<dbReference type="InterPro" id="IPR051314">
    <property type="entry name" value="AAA_ATPase_RarA/MGS1/WRNIP1"/>
</dbReference>
<dbReference type="InterPro" id="IPR013083">
    <property type="entry name" value="Znf_RING/FYVE/PHD"/>
</dbReference>
<dbReference type="AlphaFoldDB" id="A0A2N1JF52"/>
<dbReference type="Gene3D" id="1.10.8.60">
    <property type="match status" value="1"/>
</dbReference>
<dbReference type="InterPro" id="IPR021886">
    <property type="entry name" value="MgsA_C"/>
</dbReference>
<dbReference type="GO" id="GO:0016925">
    <property type="term" value="P:protein sumoylation"/>
    <property type="evidence" value="ECO:0007669"/>
    <property type="project" value="UniProtKB-UniPathway"/>
</dbReference>
<keyword evidence="14" id="KW-1185">Reference proteome</keyword>
<dbReference type="Pfam" id="PF02891">
    <property type="entry name" value="zf-MIZ"/>
    <property type="match status" value="1"/>
</dbReference>
<dbReference type="InterPro" id="IPR032423">
    <property type="entry name" value="AAA_assoc_2"/>
</dbReference>
<dbReference type="GO" id="GO:0003677">
    <property type="term" value="F:DNA binding"/>
    <property type="evidence" value="ECO:0007669"/>
    <property type="project" value="InterPro"/>
</dbReference>
<dbReference type="Pfam" id="PF12002">
    <property type="entry name" value="MgsA_C"/>
    <property type="match status" value="1"/>
</dbReference>
<comment type="pathway">
    <text evidence="1">Protein modification; protein sumoylation.</text>
</comment>
<feature type="domain" description="SP-RING-type" evidence="11">
    <location>
        <begin position="884"/>
        <end position="965"/>
    </location>
</feature>
<dbReference type="Gene3D" id="3.40.50.300">
    <property type="entry name" value="P-loop containing nucleotide triphosphate hydrolases"/>
    <property type="match status" value="1"/>
</dbReference>
<dbReference type="SUPFAM" id="SSF52540">
    <property type="entry name" value="P-loop containing nucleoside triphosphate hydrolases"/>
    <property type="match status" value="1"/>
</dbReference>
<organism evidence="13 14">
    <name type="scientific">Malassezia vespertilionis</name>
    <dbReference type="NCBI Taxonomy" id="2020962"/>
    <lineage>
        <taxon>Eukaryota</taxon>
        <taxon>Fungi</taxon>
        <taxon>Dikarya</taxon>
        <taxon>Basidiomycota</taxon>
        <taxon>Ustilaginomycotina</taxon>
        <taxon>Malasseziomycetes</taxon>
        <taxon>Malasseziales</taxon>
        <taxon>Malasseziaceae</taxon>
        <taxon>Malassezia</taxon>
    </lineage>
</organism>
<feature type="domain" description="PINIT" evidence="12">
    <location>
        <begin position="693"/>
        <end position="855"/>
    </location>
</feature>
<dbReference type="InterPro" id="IPR008921">
    <property type="entry name" value="DNA_pol3_clamp-load_cplx_C"/>
</dbReference>
<evidence type="ECO:0000256" key="6">
    <source>
        <dbReference type="ARBA" id="ARBA00022771"/>
    </source>
</evidence>
<accession>A0A2N1JF52</accession>
<dbReference type="SUPFAM" id="SSF48019">
    <property type="entry name" value="post-AAA+ oligomerization domain-like"/>
    <property type="match status" value="1"/>
</dbReference>
<dbReference type="GO" id="GO:0000731">
    <property type="term" value="P:DNA synthesis involved in DNA repair"/>
    <property type="evidence" value="ECO:0007669"/>
    <property type="project" value="TreeGrafter"/>
</dbReference>
<dbReference type="Gene3D" id="3.30.160.60">
    <property type="entry name" value="Classic Zinc Finger"/>
    <property type="match status" value="1"/>
</dbReference>
<dbReference type="PANTHER" id="PTHR13779">
    <property type="entry name" value="WERNER HELICASE-INTERACTING PROTEIN 1 FAMILY MEMBER"/>
    <property type="match status" value="1"/>
</dbReference>
<dbReference type="GO" id="GO:0008270">
    <property type="term" value="F:zinc ion binding"/>
    <property type="evidence" value="ECO:0007669"/>
    <property type="project" value="UniProtKB-KW"/>
</dbReference>
<dbReference type="Gene3D" id="1.20.272.10">
    <property type="match status" value="1"/>
</dbReference>
<keyword evidence="5" id="KW-0547">Nucleotide-binding</keyword>
<dbReference type="InterPro" id="IPR003959">
    <property type="entry name" value="ATPase_AAA_core"/>
</dbReference>
<dbReference type="InterPro" id="IPR003593">
    <property type="entry name" value="AAA+_ATPase"/>
</dbReference>
<name>A0A2N1JF52_9BASI</name>
<dbReference type="PROSITE" id="PS51044">
    <property type="entry name" value="ZF_SP_RING"/>
    <property type="match status" value="1"/>
</dbReference>
<dbReference type="GO" id="GO:0005524">
    <property type="term" value="F:ATP binding"/>
    <property type="evidence" value="ECO:0007669"/>
    <property type="project" value="UniProtKB-KW"/>
</dbReference>
<dbReference type="Pfam" id="PF00004">
    <property type="entry name" value="AAA"/>
    <property type="match status" value="1"/>
</dbReference>
<evidence type="ECO:0000256" key="8">
    <source>
        <dbReference type="ARBA" id="ARBA00022840"/>
    </source>
</evidence>
<dbReference type="Gene3D" id="2.60.120.780">
    <property type="entry name" value="PINIT domain"/>
    <property type="match status" value="1"/>
</dbReference>
<dbReference type="FunFam" id="1.20.272.10:FF:000001">
    <property type="entry name" value="Putative AAA family ATPase"/>
    <property type="match status" value="1"/>
</dbReference>
<dbReference type="CDD" id="cd00009">
    <property type="entry name" value="AAA"/>
    <property type="match status" value="1"/>
</dbReference>
<evidence type="ECO:0000256" key="4">
    <source>
        <dbReference type="ARBA" id="ARBA00022723"/>
    </source>
</evidence>
<dbReference type="STRING" id="2020962.A0A2N1JF52"/>
<evidence type="ECO:0000256" key="9">
    <source>
        <dbReference type="PROSITE-ProRule" id="PRU00452"/>
    </source>
</evidence>
<keyword evidence="4" id="KW-0479">Metal-binding</keyword>
<dbReference type="Pfam" id="PF16193">
    <property type="entry name" value="AAA_assoc_2"/>
    <property type="match status" value="1"/>
</dbReference>
<evidence type="ECO:0000313" key="14">
    <source>
        <dbReference type="Proteomes" id="UP000232875"/>
    </source>
</evidence>
<feature type="compositionally biased region" description="Basic and acidic residues" evidence="10">
    <location>
        <begin position="45"/>
        <end position="57"/>
    </location>
</feature>
<feature type="region of interest" description="Disordered" evidence="10">
    <location>
        <begin position="679"/>
        <end position="698"/>
    </location>
</feature>
<dbReference type="OrthoDB" id="10265467at2759"/>
<sequence length="1047" mass="115472">MSTPGENERVACPNCDKKLSFGVLNKHLDHCLAEGPSSLSPGSGLKREALPEPDKPQKAAKHVPALDASKPFAERMRPSSLGEYVGQTDVVQGALLSLLKRGQVPSMVLWGPPGSGKTTLARLVTRAASDFARENGLEMPQYRFIEMSATVASVTEVKKTIDESVHRLQLTGQRTVLFIDEIQRFNRAQQDIFLPALEKGHITLLAATTENPSFRLQSALLSRLRVVVLTKLGIEENVQVLSQALDRVRAAGDVVHTWIDEPLLHWIASMADGDARTSLNALELALVTGDEHAPAAQNVRHLKAALKRTALKYDRTGDMHYDTISAMHKSIRGSNADAALYWLARMVASGEDPLFIARRLIVCASEDCCSADALSLALSTYKACEIVGLPECGINLSHCVMFLAEYPKSTRSYRAWKKAVRMVESDFNYPVPNHIRNAPTKMMRELGYGEQYRYEPSFAHPVHQEFFPPELRGTRLISPPSDAALMTPMEAAAATGPYACQRQFSLGSRAVDFDLLDEWEAKHNGGKPWPGRSGLQPPSTYARSLSPLANPLWASAMASYVVNSVEAAVEGAAVEDVLEYVKTLKVQELKDHIRVINENLPWTQHLRVTGNKPSLASNLSEVIQAYADAPLRYNQMLLLFAPLGFYGFAQHLRRLRDAMNSGAGSGYYGRIPEQGLRSTGVDAHSYSGSSHASGASVNPSLSTQQLRFRPSPFYEIKEFVSSILQVPEAPPATGRRQIVVAFTLSEKQTSLLNDIPGRYQLRLFSTTFDHYIAAVSGVQIPAPVEFPYTSEVRINERSLGVSLKGSKKHAGRVSPPNLNRNGAVHVQAGRVNRVEISYANTPQRHVVVIALCKVTTAKELTEELKARQFRSKEEVVQRMRERAGDEDVLTGASTLKLVCPLTYMRMVIPCRSNICDHIQCFDAYSFYSMNEQSPLWLCPVCNQQIQSADLRMDGYVEGILERVPMDLETVLVEPDGAWHSLDGQYNEHSRVMNHALTIKEGTPLSDSGDETVPMTPPLDADTDLAPSSDPFCVPADVIDLTFDSDAE</sequence>
<keyword evidence="8" id="KW-0067">ATP-binding</keyword>
<evidence type="ECO:0000256" key="10">
    <source>
        <dbReference type="SAM" id="MobiDB-lite"/>
    </source>
</evidence>
<dbReference type="SMART" id="SM00382">
    <property type="entry name" value="AAA"/>
    <property type="match status" value="1"/>
</dbReference>
<feature type="compositionally biased region" description="Low complexity" evidence="10">
    <location>
        <begin position="683"/>
        <end position="696"/>
    </location>
</feature>
<feature type="region of interest" description="Disordered" evidence="10">
    <location>
        <begin position="32"/>
        <end position="72"/>
    </location>
</feature>
<gene>
    <name evidence="13" type="ORF">MVES_000972</name>
</gene>
<comment type="similarity">
    <text evidence="3">Belongs to the AAA ATPase family. RarA/MGS1/WRNIP1 subfamily.</text>
</comment>
<dbReference type="GO" id="GO:0008047">
    <property type="term" value="F:enzyme activator activity"/>
    <property type="evidence" value="ECO:0007669"/>
    <property type="project" value="TreeGrafter"/>
</dbReference>
<evidence type="ECO:0000256" key="7">
    <source>
        <dbReference type="ARBA" id="ARBA00022833"/>
    </source>
</evidence>
<dbReference type="Pfam" id="PF14324">
    <property type="entry name" value="PINIT"/>
    <property type="match status" value="1"/>
</dbReference>
<dbReference type="InterPro" id="IPR004181">
    <property type="entry name" value="Znf_MIZ"/>
</dbReference>
<dbReference type="GO" id="GO:0005634">
    <property type="term" value="C:nucleus"/>
    <property type="evidence" value="ECO:0007669"/>
    <property type="project" value="TreeGrafter"/>
</dbReference>
<evidence type="ECO:0000256" key="5">
    <source>
        <dbReference type="ARBA" id="ARBA00022741"/>
    </source>
</evidence>
<evidence type="ECO:0000259" key="11">
    <source>
        <dbReference type="PROSITE" id="PS51044"/>
    </source>
</evidence>
<keyword evidence="7" id="KW-0862">Zinc</keyword>
<feature type="compositionally biased region" description="Low complexity" evidence="10">
    <location>
        <begin position="35"/>
        <end position="44"/>
    </location>
</feature>
<proteinExistence type="inferred from homology"/>
<evidence type="ECO:0000313" key="13">
    <source>
        <dbReference type="EMBL" id="PKI85184.1"/>
    </source>
</evidence>
<protein>
    <submittedName>
        <fullName evidence="13">Uncharacterized protein</fullName>
    </submittedName>
</protein>
<comment type="similarity">
    <text evidence="2">Belongs to the PIAS family.</text>
</comment>
<dbReference type="Gene3D" id="3.30.40.10">
    <property type="entry name" value="Zinc/RING finger domain, C3HC4 (zinc finger)"/>
    <property type="match status" value="1"/>
</dbReference>
<dbReference type="Proteomes" id="UP000232875">
    <property type="component" value="Unassembled WGS sequence"/>
</dbReference>